<dbReference type="InterPro" id="IPR026341">
    <property type="entry name" value="T9SS_type_B"/>
</dbReference>
<protein>
    <submittedName>
        <fullName evidence="3">Tandem-95 repeat protein</fullName>
    </submittedName>
</protein>
<feature type="region of interest" description="Disordered" evidence="1">
    <location>
        <begin position="1"/>
        <end position="22"/>
    </location>
</feature>
<organism evidence="3 4">
    <name type="scientific">Chryseosolibacter indicus</name>
    <dbReference type="NCBI Taxonomy" id="2782351"/>
    <lineage>
        <taxon>Bacteria</taxon>
        <taxon>Pseudomonadati</taxon>
        <taxon>Bacteroidota</taxon>
        <taxon>Cytophagia</taxon>
        <taxon>Cytophagales</taxon>
        <taxon>Chryseotaleaceae</taxon>
        <taxon>Chryseosolibacter</taxon>
    </lineage>
</organism>
<evidence type="ECO:0000313" key="3">
    <source>
        <dbReference type="EMBL" id="MBT1706397.1"/>
    </source>
</evidence>
<proteinExistence type="predicted"/>
<evidence type="ECO:0000256" key="1">
    <source>
        <dbReference type="SAM" id="MobiDB-lite"/>
    </source>
</evidence>
<feature type="domain" description="Cadherin" evidence="2">
    <location>
        <begin position="194"/>
        <end position="298"/>
    </location>
</feature>
<accession>A0ABS5VYB4</accession>
<feature type="compositionally biased region" description="Polar residues" evidence="1">
    <location>
        <begin position="9"/>
        <end position="22"/>
    </location>
</feature>
<dbReference type="InterPro" id="IPR002126">
    <property type="entry name" value="Cadherin-like_dom"/>
</dbReference>
<dbReference type="NCBIfam" id="NF012211">
    <property type="entry name" value="tand_rpt_95"/>
    <property type="match status" value="3"/>
</dbReference>
<dbReference type="PROSITE" id="PS50268">
    <property type="entry name" value="CADHERIN_2"/>
    <property type="match status" value="1"/>
</dbReference>
<comment type="caution">
    <text evidence="3">The sequence shown here is derived from an EMBL/GenBank/DDBJ whole genome shotgun (WGS) entry which is preliminary data.</text>
</comment>
<dbReference type="EMBL" id="JAHESD010000107">
    <property type="protein sequence ID" value="MBT1706397.1"/>
    <property type="molecule type" value="Genomic_DNA"/>
</dbReference>
<name>A0ABS5VYB4_9BACT</name>
<dbReference type="InterPro" id="IPR040853">
    <property type="entry name" value="RapA2_cadherin-like"/>
</dbReference>
<feature type="non-terminal residue" evidence="3">
    <location>
        <position position="1"/>
    </location>
</feature>
<dbReference type="NCBIfam" id="TIGR04131">
    <property type="entry name" value="Bac_Flav_CTERM"/>
    <property type="match status" value="1"/>
</dbReference>
<dbReference type="Pfam" id="PF17963">
    <property type="entry name" value="Big_9"/>
    <property type="match status" value="3"/>
</dbReference>
<reference evidence="3 4" key="1">
    <citation type="submission" date="2021-05" db="EMBL/GenBank/DDBJ databases">
        <title>A Polyphasic approach of four new species of the genus Ohtaekwangia: Ohtaekwangia histidinii sp. nov., Ohtaekwangia cretensis sp. nov., Ohtaekwangia indiensis sp. nov., Ohtaekwangia reichenbachii sp. nov. from diverse environment.</title>
        <authorList>
            <person name="Octaviana S."/>
        </authorList>
    </citation>
    <scope>NUCLEOTIDE SEQUENCE [LARGE SCALE GENOMIC DNA]</scope>
    <source>
        <strain evidence="3 4">PWU20</strain>
    </source>
</reference>
<dbReference type="Pfam" id="PF17803">
    <property type="entry name" value="Cadherin_4"/>
    <property type="match status" value="1"/>
</dbReference>
<dbReference type="Gene3D" id="2.60.40.3440">
    <property type="match status" value="2"/>
</dbReference>
<dbReference type="RefSeq" id="WP_254157690.1">
    <property type="nucleotide sequence ID" value="NZ_JAHESD010000107.1"/>
</dbReference>
<dbReference type="Gene3D" id="2.60.40.2810">
    <property type="match status" value="1"/>
</dbReference>
<gene>
    <name evidence="3" type="ORF">KK060_24175</name>
</gene>
<keyword evidence="4" id="KW-1185">Reference proteome</keyword>
<evidence type="ECO:0000259" key="2">
    <source>
        <dbReference type="PROSITE" id="PS50268"/>
    </source>
</evidence>
<evidence type="ECO:0000313" key="4">
    <source>
        <dbReference type="Proteomes" id="UP000772618"/>
    </source>
</evidence>
<dbReference type="Proteomes" id="UP000772618">
    <property type="component" value="Unassembled WGS sequence"/>
</dbReference>
<dbReference type="Pfam" id="PF13585">
    <property type="entry name" value="CHU_C"/>
    <property type="match status" value="1"/>
</dbReference>
<sequence>DAASVDLDPSTSGTQTTYSSNGSWSVDNTGLVTYTPAADFHGTTSITYTVKDNSGTPSNAGTITITVNSVNDQPSFVKGADETVNEDDGAKTISSWAMSMGTGAINESSEVLTFTVTNDNNSLFAVQPSVNPTTGDLTYTLATDAFGSAIVTVVLSDDGGITNGGVDTYTTQTFMITVNPVNDRPSFVNKGDEAIDEDAGLQIVNGWVTSMNPGAANESSQILTFTVTNNNNSLFSVQPSIDPSTGNLTYQTVANASGTVTVTVVLTDDGGTANGGNDTFSAQTFTIAINSVNDPPSFVKGDDQHVHEGDGAKTIANWATNITAGEGESTQVLTFVVTNDNSSLFTVPPSIDKYGKLSYELAAGVTGLATITVVLADDGGTANGGADTSIPQTFVIEVQPKPVNLPPVVSYMPFTLGEDGSLTDNIFSSSDLDPEGTALVISPTHTGPSHGTIDIHSDGSFVYMPSPDFNGMDEVIVQICDSGTPSACSFKTIHLTVTPVNDSPVVIGTVTNTTKEGLPVEGKLGEGDVDPDGALSYNTIPVISPSHGSIVIQPDGSYVYTPVPGFIGTETIVVEVCDNGTPAFCTNKTLSIKVDASKDTIAPLASADAATASVGNEVLVNVANNDTDATGNLDPSRVDLDPLTEGIQQSLVLPGKGTVTVDAKGNVIFLAEPGFVGNLSVAYTIADDAGNVSNTALINITVESNLPPGVIVPNAFSPNNDGQNDLFIIEGAEQYDVTLYVYNRWGNIVYASKHYKNDWSGVAINVQDPGNATRISGTSDTSKLPEGTYFYVVEFAGDHSKHYSSFVELRR</sequence>